<proteinExistence type="predicted"/>
<dbReference type="Proteomes" id="UP000565711">
    <property type="component" value="Unassembled WGS sequence"/>
</dbReference>
<keyword evidence="6" id="KW-1185">Reference proteome</keyword>
<dbReference type="Gene3D" id="1.10.10.10">
    <property type="entry name" value="Winged helix-like DNA-binding domain superfamily/Winged helix DNA-binding domain"/>
    <property type="match status" value="1"/>
</dbReference>
<dbReference type="SUPFAM" id="SSF46785">
    <property type="entry name" value="Winged helix' DNA-binding domain"/>
    <property type="match status" value="1"/>
</dbReference>
<sequence length="244" mass="26449">MTEATTGDAPSKPGPAYAVLAEQLRSRILSGELPQGARLPNDTELTAEFGVGRSTIREALRSLASQNLITTTRGVTGGSFVASPSIGHISANLETGVALMAAAEAVTVDQLMEVRNLMEVPAAGMAAFRRTEEQLDELRAAIFDPKGIQGPDTYAKNQEFHLVLLRATGNPLLELITAPVFRVLATRFGRDHAPGGFWHCVDHDHRAILEVVAAGDSMAAIDLMRRHLDHLGDSYRRMDRLRTE</sequence>
<evidence type="ECO:0000256" key="3">
    <source>
        <dbReference type="ARBA" id="ARBA00023163"/>
    </source>
</evidence>
<dbReference type="RefSeq" id="WP_067869844.1">
    <property type="nucleotide sequence ID" value="NZ_JAAXOP010000001.1"/>
</dbReference>
<dbReference type="InterPro" id="IPR036388">
    <property type="entry name" value="WH-like_DNA-bd_sf"/>
</dbReference>
<protein>
    <submittedName>
        <fullName evidence="5">FadR family transcriptional regulator</fullName>
    </submittedName>
</protein>
<dbReference type="SMART" id="SM00345">
    <property type="entry name" value="HTH_GNTR"/>
    <property type="match status" value="1"/>
</dbReference>
<dbReference type="SUPFAM" id="SSF48008">
    <property type="entry name" value="GntR ligand-binding domain-like"/>
    <property type="match status" value="1"/>
</dbReference>
<name>A0A846XXF1_9NOCA</name>
<reference evidence="5 6" key="1">
    <citation type="submission" date="2020-04" db="EMBL/GenBank/DDBJ databases">
        <title>MicrobeNet Type strains.</title>
        <authorList>
            <person name="Nicholson A.C."/>
        </authorList>
    </citation>
    <scope>NUCLEOTIDE SEQUENCE [LARGE SCALE GENOMIC DNA]</scope>
    <source>
        <strain evidence="5 6">JCM 12354</strain>
    </source>
</reference>
<comment type="caution">
    <text evidence="5">The sequence shown here is derived from an EMBL/GenBank/DDBJ whole genome shotgun (WGS) entry which is preliminary data.</text>
</comment>
<evidence type="ECO:0000313" key="5">
    <source>
        <dbReference type="EMBL" id="NKY48879.1"/>
    </source>
</evidence>
<dbReference type="PANTHER" id="PTHR43537">
    <property type="entry name" value="TRANSCRIPTIONAL REGULATOR, GNTR FAMILY"/>
    <property type="match status" value="1"/>
</dbReference>
<evidence type="ECO:0000256" key="1">
    <source>
        <dbReference type="ARBA" id="ARBA00023015"/>
    </source>
</evidence>
<evidence type="ECO:0000259" key="4">
    <source>
        <dbReference type="PROSITE" id="PS50949"/>
    </source>
</evidence>
<organism evidence="5 6">
    <name type="scientific">Nocardia vermiculata</name>
    <dbReference type="NCBI Taxonomy" id="257274"/>
    <lineage>
        <taxon>Bacteria</taxon>
        <taxon>Bacillati</taxon>
        <taxon>Actinomycetota</taxon>
        <taxon>Actinomycetes</taxon>
        <taxon>Mycobacteriales</taxon>
        <taxon>Nocardiaceae</taxon>
        <taxon>Nocardia</taxon>
    </lineage>
</organism>
<dbReference type="GO" id="GO:0003677">
    <property type="term" value="F:DNA binding"/>
    <property type="evidence" value="ECO:0007669"/>
    <property type="project" value="UniProtKB-KW"/>
</dbReference>
<dbReference type="GO" id="GO:0003700">
    <property type="term" value="F:DNA-binding transcription factor activity"/>
    <property type="evidence" value="ECO:0007669"/>
    <property type="project" value="InterPro"/>
</dbReference>
<dbReference type="PROSITE" id="PS50949">
    <property type="entry name" value="HTH_GNTR"/>
    <property type="match status" value="1"/>
</dbReference>
<dbReference type="AlphaFoldDB" id="A0A846XXF1"/>
<dbReference type="Gene3D" id="1.20.120.530">
    <property type="entry name" value="GntR ligand-binding domain-like"/>
    <property type="match status" value="1"/>
</dbReference>
<keyword evidence="1" id="KW-0805">Transcription regulation</keyword>
<feature type="domain" description="HTH gntR-type" evidence="4">
    <location>
        <begin position="14"/>
        <end position="84"/>
    </location>
</feature>
<dbReference type="InterPro" id="IPR008920">
    <property type="entry name" value="TF_FadR/GntR_C"/>
</dbReference>
<gene>
    <name evidence="5" type="ORF">HGA08_01475</name>
</gene>
<dbReference type="Pfam" id="PF07729">
    <property type="entry name" value="FCD"/>
    <property type="match status" value="1"/>
</dbReference>
<dbReference type="InterPro" id="IPR000524">
    <property type="entry name" value="Tscrpt_reg_HTH_GntR"/>
</dbReference>
<dbReference type="SMART" id="SM00895">
    <property type="entry name" value="FCD"/>
    <property type="match status" value="1"/>
</dbReference>
<dbReference type="InterPro" id="IPR036390">
    <property type="entry name" value="WH_DNA-bd_sf"/>
</dbReference>
<dbReference type="Pfam" id="PF00392">
    <property type="entry name" value="GntR"/>
    <property type="match status" value="1"/>
</dbReference>
<dbReference type="InterPro" id="IPR011711">
    <property type="entry name" value="GntR_C"/>
</dbReference>
<keyword evidence="2" id="KW-0238">DNA-binding</keyword>
<evidence type="ECO:0000256" key="2">
    <source>
        <dbReference type="ARBA" id="ARBA00023125"/>
    </source>
</evidence>
<dbReference type="CDD" id="cd07377">
    <property type="entry name" value="WHTH_GntR"/>
    <property type="match status" value="1"/>
</dbReference>
<accession>A0A846XXF1</accession>
<evidence type="ECO:0000313" key="6">
    <source>
        <dbReference type="Proteomes" id="UP000565711"/>
    </source>
</evidence>
<dbReference type="PRINTS" id="PR00035">
    <property type="entry name" value="HTHGNTR"/>
</dbReference>
<keyword evidence="3" id="KW-0804">Transcription</keyword>
<dbReference type="PANTHER" id="PTHR43537:SF5">
    <property type="entry name" value="UXU OPERON TRANSCRIPTIONAL REGULATOR"/>
    <property type="match status" value="1"/>
</dbReference>
<dbReference type="EMBL" id="JAAXOP010000001">
    <property type="protein sequence ID" value="NKY48879.1"/>
    <property type="molecule type" value="Genomic_DNA"/>
</dbReference>